<name>A0A0B6WZ35_9BACT</name>
<gene>
    <name evidence="2" type="ORF">PYK22_01552</name>
</gene>
<evidence type="ECO:0000256" key="1">
    <source>
        <dbReference type="SAM" id="MobiDB-lite"/>
    </source>
</evidence>
<protein>
    <recommendedName>
        <fullName evidence="4">2-nitropropane dioxygenase</fullName>
    </recommendedName>
</protein>
<sequence>MAERWTVVCPCCEATLIIDAQTGAIISHEEKSRPLASFEEMARELEKQKQRREQIFQQELGSLRERERVLEEKFREAMKRAEKRGEEPPLNPLDLD</sequence>
<feature type="region of interest" description="Disordered" evidence="1">
    <location>
        <begin position="77"/>
        <end position="96"/>
    </location>
</feature>
<feature type="compositionally biased region" description="Basic and acidic residues" evidence="1">
    <location>
        <begin position="77"/>
        <end position="87"/>
    </location>
</feature>
<proteinExistence type="predicted"/>
<dbReference type="Proteomes" id="UP000031518">
    <property type="component" value="Unassembled WGS sequence"/>
</dbReference>
<dbReference type="EMBL" id="CBXV010000005">
    <property type="protein sequence ID" value="CDM65549.1"/>
    <property type="molecule type" value="Genomic_DNA"/>
</dbReference>
<reference evidence="2 3" key="2">
    <citation type="submission" date="2015-01" db="EMBL/GenBank/DDBJ databases">
        <title>Complete genome sequence of Pyrinomonas methylaliphatogenes type strain K22T.</title>
        <authorList>
            <person name="Lee K.C.Y."/>
            <person name="Power J.F."/>
            <person name="Dunfield P.F."/>
            <person name="Morgan X.C."/>
            <person name="Huttenhower C."/>
            <person name="Stott M.B."/>
        </authorList>
    </citation>
    <scope>NUCLEOTIDE SEQUENCE [LARGE SCALE GENOMIC DNA]</scope>
    <source>
        <strain evidence="2 3">K22</strain>
    </source>
</reference>
<reference evidence="2 3" key="1">
    <citation type="submission" date="2013-12" db="EMBL/GenBank/DDBJ databases">
        <authorList>
            <person name="Stott M."/>
        </authorList>
    </citation>
    <scope>NUCLEOTIDE SEQUENCE [LARGE SCALE GENOMIC DNA]</scope>
    <source>
        <strain evidence="2 3">K22</strain>
    </source>
</reference>
<dbReference type="RefSeq" id="WP_041975896.1">
    <property type="nucleotide sequence ID" value="NZ_CBXV010000005.1"/>
</dbReference>
<keyword evidence="3" id="KW-1185">Reference proteome</keyword>
<evidence type="ECO:0000313" key="2">
    <source>
        <dbReference type="EMBL" id="CDM65549.1"/>
    </source>
</evidence>
<organism evidence="2 3">
    <name type="scientific">Pyrinomonas methylaliphatogenes</name>
    <dbReference type="NCBI Taxonomy" id="454194"/>
    <lineage>
        <taxon>Bacteria</taxon>
        <taxon>Pseudomonadati</taxon>
        <taxon>Acidobacteriota</taxon>
        <taxon>Blastocatellia</taxon>
        <taxon>Blastocatellales</taxon>
        <taxon>Pyrinomonadaceae</taxon>
        <taxon>Pyrinomonas</taxon>
    </lineage>
</organism>
<accession>A0A0B6WZ35</accession>
<evidence type="ECO:0000313" key="3">
    <source>
        <dbReference type="Proteomes" id="UP000031518"/>
    </source>
</evidence>
<dbReference type="AlphaFoldDB" id="A0A0B6WZ35"/>
<evidence type="ECO:0008006" key="4">
    <source>
        <dbReference type="Google" id="ProtNLM"/>
    </source>
</evidence>
<dbReference type="OrthoDB" id="9812857at2"/>